<reference evidence="2 3" key="1">
    <citation type="journal article" date="2024" name="Commun. Biol.">
        <title>Comparative genomic analysis of thermophilic fungi reveals convergent evolutionary adaptations and gene losses.</title>
        <authorList>
            <person name="Steindorff A.S."/>
            <person name="Aguilar-Pontes M.V."/>
            <person name="Robinson A.J."/>
            <person name="Andreopoulos B."/>
            <person name="LaButti K."/>
            <person name="Kuo A."/>
            <person name="Mondo S."/>
            <person name="Riley R."/>
            <person name="Otillar R."/>
            <person name="Haridas S."/>
            <person name="Lipzen A."/>
            <person name="Grimwood J."/>
            <person name="Schmutz J."/>
            <person name="Clum A."/>
            <person name="Reid I.D."/>
            <person name="Moisan M.C."/>
            <person name="Butler G."/>
            <person name="Nguyen T.T.M."/>
            <person name="Dewar K."/>
            <person name="Conant G."/>
            <person name="Drula E."/>
            <person name="Henrissat B."/>
            <person name="Hansel C."/>
            <person name="Singer S."/>
            <person name="Hutchinson M.I."/>
            <person name="de Vries R.P."/>
            <person name="Natvig D.O."/>
            <person name="Powell A.J."/>
            <person name="Tsang A."/>
            <person name="Grigoriev I.V."/>
        </authorList>
    </citation>
    <scope>NUCLEOTIDE SEQUENCE [LARGE SCALE GENOMIC DNA]</scope>
    <source>
        <strain evidence="2 3">ATCC 24622</strain>
    </source>
</reference>
<protein>
    <recommendedName>
        <fullName evidence="1">Asparagine synthetase domain-containing protein</fullName>
    </recommendedName>
</protein>
<dbReference type="Proteomes" id="UP001586593">
    <property type="component" value="Unassembled WGS sequence"/>
</dbReference>
<evidence type="ECO:0000313" key="2">
    <source>
        <dbReference type="EMBL" id="KAL1835702.1"/>
    </source>
</evidence>
<dbReference type="InterPro" id="IPR014729">
    <property type="entry name" value="Rossmann-like_a/b/a_fold"/>
</dbReference>
<dbReference type="PANTHER" id="PTHR43284">
    <property type="entry name" value="ASPARAGINE SYNTHETASE (GLUTAMINE-HYDROLYZING)"/>
    <property type="match status" value="1"/>
</dbReference>
<dbReference type="Pfam" id="PF00733">
    <property type="entry name" value="Asn_synthase"/>
    <property type="match status" value="1"/>
</dbReference>
<evidence type="ECO:0000313" key="3">
    <source>
        <dbReference type="Proteomes" id="UP001586593"/>
    </source>
</evidence>
<keyword evidence="3" id="KW-1185">Reference proteome</keyword>
<dbReference type="Gene3D" id="3.40.50.620">
    <property type="entry name" value="HUPs"/>
    <property type="match status" value="1"/>
</dbReference>
<evidence type="ECO:0000259" key="1">
    <source>
        <dbReference type="Pfam" id="PF00733"/>
    </source>
</evidence>
<accession>A0ABR3V1V4</accession>
<dbReference type="InterPro" id="IPR001962">
    <property type="entry name" value="Asn_synthase"/>
</dbReference>
<dbReference type="CDD" id="cd01991">
    <property type="entry name" value="Asn_synthase_B_C"/>
    <property type="match status" value="1"/>
</dbReference>
<dbReference type="SUPFAM" id="SSF52402">
    <property type="entry name" value="Adenine nucleotide alpha hydrolases-like"/>
    <property type="match status" value="1"/>
</dbReference>
<dbReference type="EMBL" id="JAZHXJ010003030">
    <property type="protein sequence ID" value="KAL1835702.1"/>
    <property type="molecule type" value="Genomic_DNA"/>
</dbReference>
<comment type="caution">
    <text evidence="2">The sequence shown here is derived from an EMBL/GenBank/DDBJ whole genome shotgun (WGS) entry which is preliminary data.</text>
</comment>
<name>A0ABR3V1V4_9PEZI</name>
<gene>
    <name evidence="2" type="ORF">VTK73DRAFT_5452</name>
</gene>
<dbReference type="InterPro" id="IPR051786">
    <property type="entry name" value="ASN_synthetase/amidase"/>
</dbReference>
<organism evidence="2 3">
    <name type="scientific">Phialemonium thermophilum</name>
    <dbReference type="NCBI Taxonomy" id="223376"/>
    <lineage>
        <taxon>Eukaryota</taxon>
        <taxon>Fungi</taxon>
        <taxon>Dikarya</taxon>
        <taxon>Ascomycota</taxon>
        <taxon>Pezizomycotina</taxon>
        <taxon>Sordariomycetes</taxon>
        <taxon>Sordariomycetidae</taxon>
        <taxon>Cephalothecales</taxon>
        <taxon>Cephalothecaceae</taxon>
        <taxon>Phialemonium</taxon>
    </lineage>
</organism>
<proteinExistence type="predicted"/>
<feature type="domain" description="Asparagine synthetase" evidence="1">
    <location>
        <begin position="77"/>
        <end position="257"/>
    </location>
</feature>
<sequence length="296" mass="33618">MLGSSPLAPDEAKVKALYEEARGALGSLHKQIGLAEGDGKGEELEREVNYSQMLGMLANVTPELSMFSSWVQEVWAGVDARETMLRALPREVRGKMREEWHTLHNSLYLWTRSAFANVLLACLGDRTEMAHSIEARPPFLDHVLSEYVNALPPSVKLAYVPDEAEAEDDGANPVAWRTDAEFFRTLKEKWILREAAKPYITEELYKRKKHPYTAPTKWPRDGPLYRMHASLLTRENIEKLGFLRYEPVAEALDKAFGPDADGRAFRLCNFVSTWVVIGQRFGVQTARAEDWAGYQF</sequence>
<dbReference type="PANTHER" id="PTHR43284:SF1">
    <property type="entry name" value="ASPARAGINE SYNTHETASE"/>
    <property type="match status" value="1"/>
</dbReference>